<dbReference type="Pfam" id="PF01455">
    <property type="entry name" value="HupF_HypC"/>
    <property type="match status" value="1"/>
</dbReference>
<sequence length="82" mass="8698">MCIGIPSQVVALGNGTARVRCLDSEREVSLLLMSDNVELGDYLLIQAGGFAVEVWPESDALATLALLTGSDNTENSNESISR</sequence>
<evidence type="ECO:0000256" key="1">
    <source>
        <dbReference type="ARBA" id="ARBA00006018"/>
    </source>
</evidence>
<dbReference type="InterPro" id="IPR019812">
    <property type="entry name" value="Hydgase_assmbl_chp_CS"/>
</dbReference>
<evidence type="ECO:0000313" key="2">
    <source>
        <dbReference type="EMBL" id="QGA66200.1"/>
    </source>
</evidence>
<dbReference type="Gene3D" id="2.30.30.140">
    <property type="match status" value="1"/>
</dbReference>
<organism evidence="2 3">
    <name type="scientific">Vibrio algicola</name>
    <dbReference type="NCBI Taxonomy" id="2662262"/>
    <lineage>
        <taxon>Bacteria</taxon>
        <taxon>Pseudomonadati</taxon>
        <taxon>Pseudomonadota</taxon>
        <taxon>Gammaproteobacteria</taxon>
        <taxon>Vibrionales</taxon>
        <taxon>Vibrionaceae</taxon>
        <taxon>Vibrio</taxon>
    </lineage>
</organism>
<dbReference type="GO" id="GO:1902670">
    <property type="term" value="F:carbon dioxide binding"/>
    <property type="evidence" value="ECO:0007669"/>
    <property type="project" value="TreeGrafter"/>
</dbReference>
<dbReference type="Proteomes" id="UP000348942">
    <property type="component" value="Chromosome 2"/>
</dbReference>
<dbReference type="PANTHER" id="PTHR35177:SF2">
    <property type="entry name" value="HYDROGENASE MATURATION FACTOR HYBG"/>
    <property type="match status" value="1"/>
</dbReference>
<dbReference type="PANTHER" id="PTHR35177">
    <property type="entry name" value="HYDROGENASE MATURATION FACTOR HYBG"/>
    <property type="match status" value="1"/>
</dbReference>
<accession>A0A5Q0TH35</accession>
<comment type="similarity">
    <text evidence="1">Belongs to the HupF/HypC family.</text>
</comment>
<evidence type="ECO:0000313" key="3">
    <source>
        <dbReference type="Proteomes" id="UP000348942"/>
    </source>
</evidence>
<dbReference type="EMBL" id="CP045700">
    <property type="protein sequence ID" value="QGA66200.1"/>
    <property type="molecule type" value="Genomic_DNA"/>
</dbReference>
<dbReference type="GO" id="GO:0005506">
    <property type="term" value="F:iron ion binding"/>
    <property type="evidence" value="ECO:0007669"/>
    <property type="project" value="TreeGrafter"/>
</dbReference>
<proteinExistence type="inferred from homology"/>
<protein>
    <submittedName>
        <fullName evidence="2">HypC/HybG/HupF family hydrogenase formation chaperone</fullName>
    </submittedName>
</protein>
<dbReference type="NCBIfam" id="TIGR00074">
    <property type="entry name" value="hypC_hupF"/>
    <property type="match status" value="1"/>
</dbReference>
<dbReference type="AlphaFoldDB" id="A0A5Q0TH35"/>
<dbReference type="PROSITE" id="PS01097">
    <property type="entry name" value="HUPF_HYPC"/>
    <property type="match status" value="1"/>
</dbReference>
<dbReference type="RefSeq" id="WP_153448335.1">
    <property type="nucleotide sequence ID" value="NZ_CP045700.1"/>
</dbReference>
<dbReference type="InterPro" id="IPR001109">
    <property type="entry name" value="Hydrogenase_HupF/HypC"/>
</dbReference>
<dbReference type="SUPFAM" id="SSF159127">
    <property type="entry name" value="HupF/HypC-like"/>
    <property type="match status" value="1"/>
</dbReference>
<name>A0A5Q0TH35_9VIBR</name>
<keyword evidence="3" id="KW-1185">Reference proteome</keyword>
<gene>
    <name evidence="2" type="primary">hypC</name>
    <name evidence="2" type="ORF">GFB47_12160</name>
</gene>
<reference evidence="2 3" key="1">
    <citation type="submission" date="2019-10" db="EMBL/GenBank/DDBJ databases">
        <title>Vibrio sp. nov., isolated from Coralline algae surface.</title>
        <authorList>
            <person name="Geng Y."/>
            <person name="Zhang X."/>
        </authorList>
    </citation>
    <scope>NUCLEOTIDE SEQUENCE [LARGE SCALE GENOMIC DNA]</scope>
    <source>
        <strain evidence="2 3">SM1977</strain>
    </source>
</reference>
<dbReference type="GO" id="GO:0051604">
    <property type="term" value="P:protein maturation"/>
    <property type="evidence" value="ECO:0007669"/>
    <property type="project" value="TreeGrafter"/>
</dbReference>